<keyword evidence="4" id="KW-0456">Lyase</keyword>
<protein>
    <submittedName>
        <fullName evidence="6">Hydroxyectoine utilization dehydratase EutB</fullName>
    </submittedName>
</protein>
<keyword evidence="7" id="KW-1185">Reference proteome</keyword>
<dbReference type="AlphaFoldDB" id="A0A845M576"/>
<comment type="cofactor">
    <cofactor evidence="1">
        <name>pyridoxal 5'-phosphate</name>
        <dbReference type="ChEBI" id="CHEBI:597326"/>
    </cofactor>
</comment>
<dbReference type="InterPro" id="IPR014333">
    <property type="entry name" value="Ectoine_EutB"/>
</dbReference>
<name>A0A845M576_9RHOB</name>
<evidence type="ECO:0000256" key="1">
    <source>
        <dbReference type="ARBA" id="ARBA00001933"/>
    </source>
</evidence>
<dbReference type="GO" id="GO:0006565">
    <property type="term" value="P:L-serine catabolic process"/>
    <property type="evidence" value="ECO:0007669"/>
    <property type="project" value="TreeGrafter"/>
</dbReference>
<evidence type="ECO:0000256" key="4">
    <source>
        <dbReference type="ARBA" id="ARBA00023239"/>
    </source>
</evidence>
<dbReference type="Proteomes" id="UP000467322">
    <property type="component" value="Unassembled WGS sequence"/>
</dbReference>
<dbReference type="GO" id="GO:0003941">
    <property type="term" value="F:L-serine ammonia-lyase activity"/>
    <property type="evidence" value="ECO:0007669"/>
    <property type="project" value="TreeGrafter"/>
</dbReference>
<dbReference type="SUPFAM" id="SSF53686">
    <property type="entry name" value="Tryptophan synthase beta subunit-like PLP-dependent enzymes"/>
    <property type="match status" value="1"/>
</dbReference>
<evidence type="ECO:0000259" key="5">
    <source>
        <dbReference type="Pfam" id="PF00291"/>
    </source>
</evidence>
<evidence type="ECO:0000313" key="6">
    <source>
        <dbReference type="EMBL" id="MZR14362.1"/>
    </source>
</evidence>
<dbReference type="RefSeq" id="WP_161352490.1">
    <property type="nucleotide sequence ID" value="NZ_WTUX01000019.1"/>
</dbReference>
<dbReference type="FunFam" id="3.40.50.1100:FF:000005">
    <property type="entry name" value="Threonine dehydratase catabolic"/>
    <property type="match status" value="1"/>
</dbReference>
<dbReference type="InterPro" id="IPR001926">
    <property type="entry name" value="TrpB-like_PALP"/>
</dbReference>
<dbReference type="GO" id="GO:0009097">
    <property type="term" value="P:isoleucine biosynthetic process"/>
    <property type="evidence" value="ECO:0007669"/>
    <property type="project" value="TreeGrafter"/>
</dbReference>
<dbReference type="PROSITE" id="PS00165">
    <property type="entry name" value="DEHYDRATASE_SER_THR"/>
    <property type="match status" value="1"/>
</dbReference>
<comment type="caution">
    <text evidence="6">The sequence shown here is derived from an EMBL/GenBank/DDBJ whole genome shotgun (WGS) entry which is preliminary data.</text>
</comment>
<dbReference type="PANTHER" id="PTHR48078:SF6">
    <property type="entry name" value="L-THREONINE DEHYDRATASE CATABOLIC TDCB"/>
    <property type="match status" value="1"/>
</dbReference>
<dbReference type="PANTHER" id="PTHR48078">
    <property type="entry name" value="THREONINE DEHYDRATASE, MITOCHONDRIAL-RELATED"/>
    <property type="match status" value="1"/>
</dbReference>
<dbReference type="NCBIfam" id="TIGR02991">
    <property type="entry name" value="ectoine_eutB"/>
    <property type="match status" value="1"/>
</dbReference>
<reference evidence="6 7" key="1">
    <citation type="submission" date="2019-12" db="EMBL/GenBank/DDBJ databases">
        <title>Maritimibacter sp. nov. sp. isolated from sea sand.</title>
        <authorList>
            <person name="Kim J."/>
            <person name="Jeong S.E."/>
            <person name="Jung H.S."/>
            <person name="Jeon C.O."/>
        </authorList>
    </citation>
    <scope>NUCLEOTIDE SEQUENCE [LARGE SCALE GENOMIC DNA]</scope>
    <source>
        <strain evidence="6 7">DP07</strain>
    </source>
</reference>
<evidence type="ECO:0000256" key="2">
    <source>
        <dbReference type="ARBA" id="ARBA00010869"/>
    </source>
</evidence>
<dbReference type="InterPro" id="IPR050147">
    <property type="entry name" value="Ser/Thr_Dehydratase"/>
</dbReference>
<dbReference type="InterPro" id="IPR000634">
    <property type="entry name" value="Ser/Thr_deHydtase_PyrdxlP-BS"/>
</dbReference>
<evidence type="ECO:0000256" key="3">
    <source>
        <dbReference type="ARBA" id="ARBA00022898"/>
    </source>
</evidence>
<comment type="similarity">
    <text evidence="2">Belongs to the serine/threonine dehydratase family.</text>
</comment>
<dbReference type="GO" id="GO:0004794">
    <property type="term" value="F:threonine deaminase activity"/>
    <property type="evidence" value="ECO:0007669"/>
    <property type="project" value="TreeGrafter"/>
</dbReference>
<evidence type="ECO:0000313" key="7">
    <source>
        <dbReference type="Proteomes" id="UP000467322"/>
    </source>
</evidence>
<dbReference type="InterPro" id="IPR036052">
    <property type="entry name" value="TrpB-like_PALP_sf"/>
</dbReference>
<dbReference type="CDD" id="cd01562">
    <property type="entry name" value="Thr-dehyd"/>
    <property type="match status" value="1"/>
</dbReference>
<gene>
    <name evidence="6" type="primary">eutB</name>
    <name evidence="6" type="ORF">GQE99_15190</name>
</gene>
<accession>A0A845M576</accession>
<dbReference type="GO" id="GO:0006567">
    <property type="term" value="P:L-threonine catabolic process"/>
    <property type="evidence" value="ECO:0007669"/>
    <property type="project" value="TreeGrafter"/>
</dbReference>
<dbReference type="EMBL" id="WTUX01000019">
    <property type="protein sequence ID" value="MZR14362.1"/>
    <property type="molecule type" value="Genomic_DNA"/>
</dbReference>
<dbReference type="GO" id="GO:0030170">
    <property type="term" value="F:pyridoxal phosphate binding"/>
    <property type="evidence" value="ECO:0007669"/>
    <property type="project" value="InterPro"/>
</dbReference>
<dbReference type="Gene3D" id="3.40.50.1100">
    <property type="match status" value="2"/>
</dbReference>
<dbReference type="NCBIfam" id="NF005680">
    <property type="entry name" value="PRK07476.1"/>
    <property type="match status" value="1"/>
</dbReference>
<keyword evidence="3" id="KW-0663">Pyridoxal phosphate</keyword>
<organism evidence="6 7">
    <name type="scientific">Maritimibacter harenae</name>
    <dbReference type="NCBI Taxonomy" id="2606218"/>
    <lineage>
        <taxon>Bacteria</taxon>
        <taxon>Pseudomonadati</taxon>
        <taxon>Pseudomonadota</taxon>
        <taxon>Alphaproteobacteria</taxon>
        <taxon>Rhodobacterales</taxon>
        <taxon>Roseobacteraceae</taxon>
        <taxon>Maritimibacter</taxon>
    </lineage>
</organism>
<proteinExistence type="inferred from homology"/>
<sequence>MPDLSDLPVQLSDIQAAARVIAGAADATPMVPSEYMGQRTGHPFWMKLEITQPTGAFKLRGATNAIRALGDDVAGVVCCSTGNHGRAVAYAAREAGLRAVICMSELVPDAKVARIRATGAEVVIEGQSQDEAQRAADRLVEAEGLVDIPPFDHPDVIAGQGTVGLEMLTERPELDTLIIPLSGGGLAAGVAVAAKALAPDIRLIGVTMDQGAAMDASIRAGQPVEVEEVASLADSLGGGIGLSNRYTFPICRALLDEVVLVTEEEILTGMQTLYYEDALVAEGACAVAHAALLSGKITARGPTATIITGRNLDMRVFNGLMAGDHVTLGDRIVKGQTYGA</sequence>
<dbReference type="Pfam" id="PF00291">
    <property type="entry name" value="PALP"/>
    <property type="match status" value="1"/>
</dbReference>
<feature type="domain" description="Tryptophan synthase beta chain-like PALP" evidence="5">
    <location>
        <begin position="26"/>
        <end position="309"/>
    </location>
</feature>